<evidence type="ECO:0000313" key="1">
    <source>
        <dbReference type="EMBL" id="CAD0281724.1"/>
    </source>
</evidence>
<reference evidence="1" key="1">
    <citation type="submission" date="2020-07" db="EMBL/GenBank/DDBJ databases">
        <authorList>
            <person name="Ladero V."/>
        </authorList>
    </citation>
    <scope>NUCLEOTIDE SEQUENCE</scope>
</reference>
<dbReference type="EMBL" id="CAJCJZ010000002">
    <property type="protein sequence ID" value="CAD0281724.1"/>
    <property type="molecule type" value="Genomic_DNA"/>
</dbReference>
<organism evidence="1 2">
    <name type="scientific">Enterococcus phage vB_EfaS_140</name>
    <dbReference type="NCBI Taxonomy" id="2730536"/>
    <lineage>
        <taxon>Viruses</taxon>
        <taxon>Duplodnaviria</taxon>
        <taxon>Heunggongvirae</taxon>
        <taxon>Uroviricota</taxon>
        <taxon>Caudoviricetes</taxon>
        <taxon>Andrewesvirinae</taxon>
        <taxon>Vipetofemvirus</taxon>
        <taxon>Vipetofemvirus vv140</taxon>
    </lineage>
</organism>
<evidence type="ECO:0000313" key="2">
    <source>
        <dbReference type="Proteomes" id="UP000523747"/>
    </source>
</evidence>
<dbReference type="Proteomes" id="UP000523747">
    <property type="component" value="Unassembled WGS sequence"/>
</dbReference>
<keyword evidence="2" id="KW-1185">Reference proteome</keyword>
<proteinExistence type="predicted"/>
<sequence length="69" mass="8104">MTNIKNNLPEFILDAIKDVTINFEMTEEQMNNKEFQTFWAKYVLSIFSGENIADLKDEDVENLRVVAFK</sequence>
<accession>A0ACA9ASB8</accession>
<protein>
    <submittedName>
        <fullName evidence="1">Uncharacterized protein</fullName>
    </submittedName>
</protein>
<name>A0ACA9ASB8_9CAUD</name>
<comment type="caution">
    <text evidence="1">The sequence shown here is derived from an EMBL/GenBank/DDBJ whole genome shotgun (WGS) entry which is preliminary data.</text>
</comment>